<evidence type="ECO:0000313" key="3">
    <source>
        <dbReference type="Proteomes" id="UP001302321"/>
    </source>
</evidence>
<keyword evidence="3" id="KW-1185">Reference proteome</keyword>
<comment type="caution">
    <text evidence="2">The sequence shown here is derived from an EMBL/GenBank/DDBJ whole genome shotgun (WGS) entry which is preliminary data.</text>
</comment>
<sequence length="89" mass="9336">MVSFKLLVAAFHLASVAYAAPEFKSDLVARDCFPPTGCTLVGACEYCCATYPRGACHQTHGASSCPVAGQKRYHCDDHDAAVALGLISA</sequence>
<reference evidence="2" key="2">
    <citation type="submission" date="2023-05" db="EMBL/GenBank/DDBJ databases">
        <authorList>
            <consortium name="Lawrence Berkeley National Laboratory"/>
            <person name="Steindorff A."/>
            <person name="Hensen N."/>
            <person name="Bonometti L."/>
            <person name="Westerberg I."/>
            <person name="Brannstrom I.O."/>
            <person name="Guillou S."/>
            <person name="Cros-Aarteil S."/>
            <person name="Calhoun S."/>
            <person name="Haridas S."/>
            <person name="Kuo A."/>
            <person name="Mondo S."/>
            <person name="Pangilinan J."/>
            <person name="Riley R."/>
            <person name="Labutti K."/>
            <person name="Andreopoulos B."/>
            <person name="Lipzen A."/>
            <person name="Chen C."/>
            <person name="Yanf M."/>
            <person name="Daum C."/>
            <person name="Ng V."/>
            <person name="Clum A."/>
            <person name="Ohm R."/>
            <person name="Martin F."/>
            <person name="Silar P."/>
            <person name="Natvig D."/>
            <person name="Lalanne C."/>
            <person name="Gautier V."/>
            <person name="Ament-Velasquez S.L."/>
            <person name="Kruys A."/>
            <person name="Hutchinson M.I."/>
            <person name="Powell A.J."/>
            <person name="Barry K."/>
            <person name="Miller A.N."/>
            <person name="Grigoriev I.V."/>
            <person name="Debuchy R."/>
            <person name="Gladieux P."/>
            <person name="Thoren M.H."/>
            <person name="Johannesson H."/>
        </authorList>
    </citation>
    <scope>NUCLEOTIDE SEQUENCE</scope>
    <source>
        <strain evidence="2">CBS 892.96</strain>
    </source>
</reference>
<evidence type="ECO:0000256" key="1">
    <source>
        <dbReference type="SAM" id="SignalP"/>
    </source>
</evidence>
<evidence type="ECO:0000313" key="2">
    <source>
        <dbReference type="EMBL" id="KAK4176267.1"/>
    </source>
</evidence>
<accession>A0AAN6WA02</accession>
<feature type="signal peptide" evidence="1">
    <location>
        <begin position="1"/>
        <end position="19"/>
    </location>
</feature>
<dbReference type="EMBL" id="MU866203">
    <property type="protein sequence ID" value="KAK4176267.1"/>
    <property type="molecule type" value="Genomic_DNA"/>
</dbReference>
<dbReference type="Proteomes" id="UP001302321">
    <property type="component" value="Unassembled WGS sequence"/>
</dbReference>
<feature type="chain" id="PRO_5043026429" evidence="1">
    <location>
        <begin position="20"/>
        <end position="89"/>
    </location>
</feature>
<keyword evidence="1" id="KW-0732">Signal</keyword>
<reference evidence="2" key="1">
    <citation type="journal article" date="2023" name="Mol. Phylogenet. Evol.">
        <title>Genome-scale phylogeny and comparative genomics of the fungal order Sordariales.</title>
        <authorList>
            <person name="Hensen N."/>
            <person name="Bonometti L."/>
            <person name="Westerberg I."/>
            <person name="Brannstrom I.O."/>
            <person name="Guillou S."/>
            <person name="Cros-Aarteil S."/>
            <person name="Calhoun S."/>
            <person name="Haridas S."/>
            <person name="Kuo A."/>
            <person name="Mondo S."/>
            <person name="Pangilinan J."/>
            <person name="Riley R."/>
            <person name="LaButti K."/>
            <person name="Andreopoulos B."/>
            <person name="Lipzen A."/>
            <person name="Chen C."/>
            <person name="Yan M."/>
            <person name="Daum C."/>
            <person name="Ng V."/>
            <person name="Clum A."/>
            <person name="Steindorff A."/>
            <person name="Ohm R.A."/>
            <person name="Martin F."/>
            <person name="Silar P."/>
            <person name="Natvig D.O."/>
            <person name="Lalanne C."/>
            <person name="Gautier V."/>
            <person name="Ament-Velasquez S.L."/>
            <person name="Kruys A."/>
            <person name="Hutchinson M.I."/>
            <person name="Powell A.J."/>
            <person name="Barry K."/>
            <person name="Miller A.N."/>
            <person name="Grigoriev I.V."/>
            <person name="Debuchy R."/>
            <person name="Gladieux P."/>
            <person name="Hiltunen Thoren M."/>
            <person name="Johannesson H."/>
        </authorList>
    </citation>
    <scope>NUCLEOTIDE SEQUENCE</scope>
    <source>
        <strain evidence="2">CBS 892.96</strain>
    </source>
</reference>
<organism evidence="2 3">
    <name type="scientific">Triangularia setosa</name>
    <dbReference type="NCBI Taxonomy" id="2587417"/>
    <lineage>
        <taxon>Eukaryota</taxon>
        <taxon>Fungi</taxon>
        <taxon>Dikarya</taxon>
        <taxon>Ascomycota</taxon>
        <taxon>Pezizomycotina</taxon>
        <taxon>Sordariomycetes</taxon>
        <taxon>Sordariomycetidae</taxon>
        <taxon>Sordariales</taxon>
        <taxon>Podosporaceae</taxon>
        <taxon>Triangularia</taxon>
    </lineage>
</organism>
<proteinExistence type="predicted"/>
<name>A0AAN6WA02_9PEZI</name>
<protein>
    <submittedName>
        <fullName evidence="2">Uncharacterized protein</fullName>
    </submittedName>
</protein>
<gene>
    <name evidence="2" type="ORF">QBC36DRAFT_301288</name>
</gene>
<dbReference type="AlphaFoldDB" id="A0AAN6WA02"/>